<dbReference type="Proteomes" id="UP000076962">
    <property type="component" value="Unassembled WGS sequence"/>
</dbReference>
<dbReference type="Pfam" id="PF00069">
    <property type="entry name" value="Pkinase"/>
    <property type="match status" value="1"/>
</dbReference>
<dbReference type="EMBL" id="LUTY01000827">
    <property type="protein sequence ID" value="OAD22624.1"/>
    <property type="molecule type" value="Genomic_DNA"/>
</dbReference>
<dbReference type="EC" id="2.7.-.-" evidence="2"/>
<keyword evidence="2" id="KW-0418">Kinase</keyword>
<sequence length="235" mass="26702">MTKNNWQTRCPGCFEHKGTASVCPHCAYDENEPRSRLILPPRTLLQGQFRIGRILGKIGGFGITYLAWDEKLETRVAIKEYLPQDLAGRETGPSQIVPHSQQEVPLFRDGLKQFLQEARTLALMDHSNIVRVRHFFEENGTGYLVMDYYEGVTLENYVKQKGGKLSEKVAVGILIPVLDGLREVHRRNFWHRDVKPQNVYLTTDGRIILLDFGAARQAVTAQTRSLSVVYTPGYA</sequence>
<name>A0A176S3W0_9GAMM</name>
<dbReference type="PANTHER" id="PTHR24361">
    <property type="entry name" value="MITOGEN-ACTIVATED KINASE KINASE KINASE"/>
    <property type="match status" value="1"/>
</dbReference>
<protein>
    <submittedName>
        <fullName evidence="2">Serine/threonine protein kinase-related domain protein</fullName>
        <ecNumber evidence="2">2.7.-.-</ecNumber>
    </submittedName>
</protein>
<dbReference type="InterPro" id="IPR000719">
    <property type="entry name" value="Prot_kinase_dom"/>
</dbReference>
<feature type="domain" description="Protein kinase" evidence="1">
    <location>
        <begin position="49"/>
        <end position="235"/>
    </location>
</feature>
<evidence type="ECO:0000313" key="3">
    <source>
        <dbReference type="Proteomes" id="UP000076962"/>
    </source>
</evidence>
<feature type="non-terminal residue" evidence="2">
    <location>
        <position position="235"/>
    </location>
</feature>
<dbReference type="GO" id="GO:0005524">
    <property type="term" value="F:ATP binding"/>
    <property type="evidence" value="ECO:0007669"/>
    <property type="project" value="InterPro"/>
</dbReference>
<comment type="caution">
    <text evidence="2">The sequence shown here is derived from an EMBL/GenBank/DDBJ whole genome shotgun (WGS) entry which is preliminary data.</text>
</comment>
<dbReference type="GO" id="GO:0006974">
    <property type="term" value="P:DNA damage response"/>
    <property type="evidence" value="ECO:0007669"/>
    <property type="project" value="TreeGrafter"/>
</dbReference>
<dbReference type="PROSITE" id="PS50011">
    <property type="entry name" value="PROTEIN_KINASE_DOM"/>
    <property type="match status" value="1"/>
</dbReference>
<dbReference type="InterPro" id="IPR008271">
    <property type="entry name" value="Ser/Thr_kinase_AS"/>
</dbReference>
<dbReference type="CDD" id="cd14014">
    <property type="entry name" value="STKc_PknB_like"/>
    <property type="match status" value="1"/>
</dbReference>
<dbReference type="Gene3D" id="1.10.510.10">
    <property type="entry name" value="Transferase(Phosphotransferase) domain 1"/>
    <property type="match status" value="1"/>
</dbReference>
<dbReference type="SMART" id="SM00220">
    <property type="entry name" value="S_TKc"/>
    <property type="match status" value="1"/>
</dbReference>
<dbReference type="PANTHER" id="PTHR24361:SF613">
    <property type="entry name" value="NUCLEAR RECEPTOR-BINDING PROTEIN-RELATED"/>
    <property type="match status" value="1"/>
</dbReference>
<organism evidence="2 3">
    <name type="scientific">Candidatus Thiomargarita nelsonii</name>
    <dbReference type="NCBI Taxonomy" id="1003181"/>
    <lineage>
        <taxon>Bacteria</taxon>
        <taxon>Pseudomonadati</taxon>
        <taxon>Pseudomonadota</taxon>
        <taxon>Gammaproteobacteria</taxon>
        <taxon>Thiotrichales</taxon>
        <taxon>Thiotrichaceae</taxon>
        <taxon>Thiomargarita</taxon>
    </lineage>
</organism>
<gene>
    <name evidence="2" type="ORF">THIOM_001561</name>
</gene>
<keyword evidence="2" id="KW-0808">Transferase</keyword>
<dbReference type="SUPFAM" id="SSF56112">
    <property type="entry name" value="Protein kinase-like (PK-like)"/>
    <property type="match status" value="1"/>
</dbReference>
<dbReference type="GO" id="GO:0004674">
    <property type="term" value="F:protein serine/threonine kinase activity"/>
    <property type="evidence" value="ECO:0007669"/>
    <property type="project" value="UniProtKB-KW"/>
</dbReference>
<keyword evidence="2" id="KW-0723">Serine/threonine-protein kinase</keyword>
<dbReference type="InterPro" id="IPR011009">
    <property type="entry name" value="Kinase-like_dom_sf"/>
</dbReference>
<dbReference type="InterPro" id="IPR053235">
    <property type="entry name" value="Ser_Thr_kinase"/>
</dbReference>
<proteinExistence type="predicted"/>
<dbReference type="AlphaFoldDB" id="A0A176S3W0"/>
<dbReference type="GO" id="GO:0005737">
    <property type="term" value="C:cytoplasm"/>
    <property type="evidence" value="ECO:0007669"/>
    <property type="project" value="TreeGrafter"/>
</dbReference>
<keyword evidence="3" id="KW-1185">Reference proteome</keyword>
<accession>A0A176S3W0</accession>
<evidence type="ECO:0000259" key="1">
    <source>
        <dbReference type="PROSITE" id="PS50011"/>
    </source>
</evidence>
<dbReference type="PROSITE" id="PS00108">
    <property type="entry name" value="PROTEIN_KINASE_ST"/>
    <property type="match status" value="1"/>
</dbReference>
<reference evidence="2 3" key="1">
    <citation type="submission" date="2016-05" db="EMBL/GenBank/DDBJ databases">
        <title>Single-cell genome of chain-forming Candidatus Thiomargarita nelsonii and comparison to other large sulfur-oxidizing bacteria.</title>
        <authorList>
            <person name="Winkel M."/>
            <person name="Salman V."/>
            <person name="Woyke T."/>
            <person name="Schulz-Vogt H."/>
            <person name="Richter M."/>
            <person name="Flood B."/>
            <person name="Bailey J."/>
            <person name="Amann R."/>
            <person name="Mussmann M."/>
        </authorList>
    </citation>
    <scope>NUCLEOTIDE SEQUENCE [LARGE SCALE GENOMIC DNA]</scope>
    <source>
        <strain evidence="2 3">THI036</strain>
    </source>
</reference>
<dbReference type="Gene3D" id="3.30.200.20">
    <property type="entry name" value="Phosphorylase Kinase, domain 1"/>
    <property type="match status" value="1"/>
</dbReference>
<evidence type="ECO:0000313" key="2">
    <source>
        <dbReference type="EMBL" id="OAD22624.1"/>
    </source>
</evidence>